<reference evidence="1 2" key="1">
    <citation type="submission" date="2015-08" db="EMBL/GenBank/DDBJ databases">
        <title>Next Generation Sequencing and Analysis of the Genome of Puccinia sorghi L Schw, the Causal Agent of Maize Common Rust.</title>
        <authorList>
            <person name="Rochi L."/>
            <person name="Burguener G."/>
            <person name="Darino M."/>
            <person name="Turjanski A."/>
            <person name="Kreff E."/>
            <person name="Dieguez M.J."/>
            <person name="Sacco F."/>
        </authorList>
    </citation>
    <scope>NUCLEOTIDE SEQUENCE [LARGE SCALE GENOMIC DNA]</scope>
    <source>
        <strain evidence="1 2">RO10H11247</strain>
    </source>
</reference>
<comment type="caution">
    <text evidence="1">The sequence shown here is derived from an EMBL/GenBank/DDBJ whole genome shotgun (WGS) entry which is preliminary data.</text>
</comment>
<protein>
    <submittedName>
        <fullName evidence="1">Uncharacterized protein</fullName>
    </submittedName>
</protein>
<name>A0A0L6V3T7_9BASI</name>
<proteinExistence type="predicted"/>
<gene>
    <name evidence="1" type="ORF">VP01_269g4</name>
</gene>
<dbReference type="Proteomes" id="UP000037035">
    <property type="component" value="Unassembled WGS sequence"/>
</dbReference>
<keyword evidence="2" id="KW-1185">Reference proteome</keyword>
<dbReference type="EMBL" id="LAVV01007612">
    <property type="protein sequence ID" value="KNZ55374.1"/>
    <property type="molecule type" value="Genomic_DNA"/>
</dbReference>
<accession>A0A0L6V3T7</accession>
<evidence type="ECO:0000313" key="1">
    <source>
        <dbReference type="EMBL" id="KNZ55374.1"/>
    </source>
</evidence>
<dbReference type="AlphaFoldDB" id="A0A0L6V3T7"/>
<dbReference type="VEuPathDB" id="FungiDB:VP01_269g4"/>
<sequence length="74" mass="9007">MKLEISGIPERRCPAARCTFELRHALKRSDRWTPWDDKKIPATQFHQLFRMTLVDFRWLASILRKELEQDPLRR</sequence>
<evidence type="ECO:0000313" key="2">
    <source>
        <dbReference type="Proteomes" id="UP000037035"/>
    </source>
</evidence>
<organism evidence="1 2">
    <name type="scientific">Puccinia sorghi</name>
    <dbReference type="NCBI Taxonomy" id="27349"/>
    <lineage>
        <taxon>Eukaryota</taxon>
        <taxon>Fungi</taxon>
        <taxon>Dikarya</taxon>
        <taxon>Basidiomycota</taxon>
        <taxon>Pucciniomycotina</taxon>
        <taxon>Pucciniomycetes</taxon>
        <taxon>Pucciniales</taxon>
        <taxon>Pucciniaceae</taxon>
        <taxon>Puccinia</taxon>
    </lineage>
</organism>